<name>Q0RHG1_FRAAA</name>
<dbReference type="AlphaFoldDB" id="Q0RHG1"/>
<dbReference type="HOGENOM" id="CLU_001265_58_1_11"/>
<evidence type="ECO:0000256" key="1">
    <source>
        <dbReference type="ARBA" id="ARBA00004651"/>
    </source>
</evidence>
<dbReference type="PANTHER" id="PTHR23527:SF1">
    <property type="entry name" value="BLL3282 PROTEIN"/>
    <property type="match status" value="1"/>
</dbReference>
<sequence>MTRRVRDRDPAKKPAAADRWGERLVLALGLGLAGLVLGVASTVSDPLALGASLVLAGAAGGSVHASSGRLILGWFAVHERGLAMGARQTAQPLGVAVAAVALPPLAGSGRGVALAFLAGLCVLAAIVAVVATRDPARPARRPDAPVASPYRTPLLWRIHLASALLVVPQFTVATFAVVYLVDTHGWSAAGAGRLLAIAQVGGAAARLAGGIWSDRVGSRLIPMRILACATAVILAVLVLGTATSTPLAIGALLLAAVLSVSTNGLAFTAVAENAGPHWAGRALGIQNTGQNAVGAATPPVLAVLIDAHGYPAAFAAIIAVPLLAAAAVPARWRQGADTPAAPPPAAVAPTMPDRTMPDRTTSDRTTSASPTQTRS</sequence>
<keyword evidence="2" id="KW-0812">Transmembrane</keyword>
<proteinExistence type="predicted"/>
<accession>Q0RHG1</accession>
<dbReference type="EMBL" id="CT573213">
    <property type="protein sequence ID" value="CAJ63067.1"/>
    <property type="molecule type" value="Genomic_DNA"/>
</dbReference>
<comment type="subcellular location">
    <subcellularLocation>
        <location evidence="1">Cell membrane</location>
        <topology evidence="1">Multi-pass membrane protein</topology>
    </subcellularLocation>
</comment>
<keyword evidence="7" id="KW-0813">Transport</keyword>
<protein>
    <submittedName>
        <fullName evidence="7">Sugar transporter family protein (Partial)</fullName>
    </submittedName>
</protein>
<evidence type="ECO:0000256" key="2">
    <source>
        <dbReference type="ARBA" id="ARBA00022692"/>
    </source>
</evidence>
<dbReference type="PANTHER" id="PTHR23527">
    <property type="entry name" value="BLL3282 PROTEIN"/>
    <property type="match status" value="1"/>
</dbReference>
<feature type="region of interest" description="Disordered" evidence="5">
    <location>
        <begin position="335"/>
        <end position="375"/>
    </location>
</feature>
<dbReference type="GO" id="GO:0005886">
    <property type="term" value="C:plasma membrane"/>
    <property type="evidence" value="ECO:0007669"/>
    <property type="project" value="UniProtKB-SubCell"/>
</dbReference>
<dbReference type="Gene3D" id="1.20.1250.20">
    <property type="entry name" value="MFS general substrate transporter like domains"/>
    <property type="match status" value="2"/>
</dbReference>
<dbReference type="InterPro" id="IPR020846">
    <property type="entry name" value="MFS_dom"/>
</dbReference>
<organism evidence="7 8">
    <name type="scientific">Frankia alni (strain DSM 45986 / CECT 9034 / ACN14a)</name>
    <dbReference type="NCBI Taxonomy" id="326424"/>
    <lineage>
        <taxon>Bacteria</taxon>
        <taxon>Bacillati</taxon>
        <taxon>Actinomycetota</taxon>
        <taxon>Actinomycetes</taxon>
        <taxon>Frankiales</taxon>
        <taxon>Frankiaceae</taxon>
        <taxon>Frankia</taxon>
    </lineage>
</organism>
<keyword evidence="7" id="KW-0762">Sugar transport</keyword>
<evidence type="ECO:0000313" key="7">
    <source>
        <dbReference type="EMBL" id="CAJ63067.1"/>
    </source>
</evidence>
<dbReference type="GO" id="GO:0022857">
    <property type="term" value="F:transmembrane transporter activity"/>
    <property type="evidence" value="ECO:0007669"/>
    <property type="project" value="InterPro"/>
</dbReference>
<dbReference type="InterPro" id="IPR052952">
    <property type="entry name" value="MFS-Transporter"/>
</dbReference>
<evidence type="ECO:0000256" key="3">
    <source>
        <dbReference type="ARBA" id="ARBA00022989"/>
    </source>
</evidence>
<dbReference type="RefSeq" id="WP_011605547.1">
    <property type="nucleotide sequence ID" value="NC_008278.1"/>
</dbReference>
<evidence type="ECO:0000256" key="5">
    <source>
        <dbReference type="SAM" id="MobiDB-lite"/>
    </source>
</evidence>
<keyword evidence="4" id="KW-0472">Membrane</keyword>
<dbReference type="eggNOG" id="COG2271">
    <property type="taxonomic scope" value="Bacteria"/>
</dbReference>
<keyword evidence="8" id="KW-1185">Reference proteome</keyword>
<dbReference type="STRING" id="326424.FRAAL4425"/>
<dbReference type="Pfam" id="PF07690">
    <property type="entry name" value="MFS_1"/>
    <property type="match status" value="1"/>
</dbReference>
<dbReference type="PROSITE" id="PS50850">
    <property type="entry name" value="MFS"/>
    <property type="match status" value="1"/>
</dbReference>
<keyword evidence="3" id="KW-1133">Transmembrane helix</keyword>
<dbReference type="SUPFAM" id="SSF103473">
    <property type="entry name" value="MFS general substrate transporter"/>
    <property type="match status" value="1"/>
</dbReference>
<dbReference type="InterPro" id="IPR011701">
    <property type="entry name" value="MFS"/>
</dbReference>
<evidence type="ECO:0000256" key="4">
    <source>
        <dbReference type="ARBA" id="ARBA00023136"/>
    </source>
</evidence>
<feature type="compositionally biased region" description="Low complexity" evidence="5">
    <location>
        <begin position="363"/>
        <end position="375"/>
    </location>
</feature>
<dbReference type="Proteomes" id="UP000000657">
    <property type="component" value="Chromosome"/>
</dbReference>
<gene>
    <name evidence="7" type="ordered locus">FRAAL4425</name>
</gene>
<dbReference type="KEGG" id="fal:FRAAL4425"/>
<feature type="domain" description="Major facilitator superfamily (MFS) profile" evidence="6">
    <location>
        <begin position="154"/>
        <end position="375"/>
    </location>
</feature>
<reference evidence="7 8" key="1">
    <citation type="journal article" date="2007" name="Genome Res.">
        <title>Genome characteristics of facultatively symbiotic Frankia sp. strains reflect host range and host plant biogeography.</title>
        <authorList>
            <person name="Normand P."/>
            <person name="Lapierre P."/>
            <person name="Tisa L.S."/>
            <person name="Gogarten J.P."/>
            <person name="Alloisio N."/>
            <person name="Bagnarol E."/>
            <person name="Bassi C.A."/>
            <person name="Berry A.M."/>
            <person name="Bickhart D.M."/>
            <person name="Choisne N."/>
            <person name="Couloux A."/>
            <person name="Cournoyer B."/>
            <person name="Cruveiller S."/>
            <person name="Daubin V."/>
            <person name="Demange N."/>
            <person name="Francino M.P."/>
            <person name="Goltsman E."/>
            <person name="Huang Y."/>
            <person name="Kopp O.R."/>
            <person name="Labarre L."/>
            <person name="Lapidus A."/>
            <person name="Lavire C."/>
            <person name="Marechal J."/>
            <person name="Martinez M."/>
            <person name="Mastronunzio J.E."/>
            <person name="Mullin B.C."/>
            <person name="Niemann J."/>
            <person name="Pujic P."/>
            <person name="Rawnsley T."/>
            <person name="Rouy Z."/>
            <person name="Schenowitz C."/>
            <person name="Sellstedt A."/>
            <person name="Tavares F."/>
            <person name="Tomkins J.P."/>
            <person name="Vallenet D."/>
            <person name="Valverde C."/>
            <person name="Wall L.G."/>
            <person name="Wang Y."/>
            <person name="Medigue C."/>
            <person name="Benson D.R."/>
        </authorList>
    </citation>
    <scope>NUCLEOTIDE SEQUENCE [LARGE SCALE GENOMIC DNA]</scope>
    <source>
        <strain evidence="8">DSM 45986 / CECT 9034 / ACN14a</strain>
    </source>
</reference>
<dbReference type="InterPro" id="IPR036259">
    <property type="entry name" value="MFS_trans_sf"/>
</dbReference>
<evidence type="ECO:0000313" key="8">
    <source>
        <dbReference type="Proteomes" id="UP000000657"/>
    </source>
</evidence>
<evidence type="ECO:0000259" key="6">
    <source>
        <dbReference type="PROSITE" id="PS50850"/>
    </source>
</evidence>